<evidence type="ECO:0000313" key="6">
    <source>
        <dbReference type="EMBL" id="CAG9323508.1"/>
    </source>
</evidence>
<dbReference type="InterPro" id="IPR005467">
    <property type="entry name" value="His_kinase_dom"/>
</dbReference>
<dbReference type="SMART" id="SM00388">
    <property type="entry name" value="HisKA"/>
    <property type="match status" value="1"/>
</dbReference>
<name>A0AAU9JCP5_9CILI</name>
<dbReference type="PANTHER" id="PTHR43719">
    <property type="entry name" value="TWO-COMPONENT HISTIDINE KINASE"/>
    <property type="match status" value="1"/>
</dbReference>
<evidence type="ECO:0000256" key="2">
    <source>
        <dbReference type="PROSITE-ProRule" id="PRU00169"/>
    </source>
</evidence>
<keyword evidence="3" id="KW-1133">Transmembrane helix</keyword>
<feature type="modified residue" description="4-aspartylphosphate" evidence="2">
    <location>
        <position position="583"/>
    </location>
</feature>
<feature type="domain" description="Histidine kinase" evidence="4">
    <location>
        <begin position="274"/>
        <end position="493"/>
    </location>
</feature>
<dbReference type="InterPro" id="IPR011006">
    <property type="entry name" value="CheY-like_superfamily"/>
</dbReference>
<dbReference type="EMBL" id="CAJZBQ010000034">
    <property type="protein sequence ID" value="CAG9323508.1"/>
    <property type="molecule type" value="Genomic_DNA"/>
</dbReference>
<dbReference type="GO" id="GO:0000155">
    <property type="term" value="F:phosphorelay sensor kinase activity"/>
    <property type="evidence" value="ECO:0007669"/>
    <property type="project" value="InterPro"/>
</dbReference>
<dbReference type="InterPro" id="IPR050956">
    <property type="entry name" value="2C_system_His_kinase"/>
</dbReference>
<feature type="transmembrane region" description="Helical" evidence="3">
    <location>
        <begin position="105"/>
        <end position="122"/>
    </location>
</feature>
<dbReference type="Pfam" id="PF00072">
    <property type="entry name" value="Response_reg"/>
    <property type="match status" value="1"/>
</dbReference>
<dbReference type="InterPro" id="IPR003594">
    <property type="entry name" value="HATPase_dom"/>
</dbReference>
<evidence type="ECO:0000256" key="1">
    <source>
        <dbReference type="ARBA" id="ARBA00022553"/>
    </source>
</evidence>
<evidence type="ECO:0000256" key="3">
    <source>
        <dbReference type="SAM" id="Phobius"/>
    </source>
</evidence>
<evidence type="ECO:0000259" key="5">
    <source>
        <dbReference type="PROSITE" id="PS50110"/>
    </source>
</evidence>
<dbReference type="InterPro" id="IPR036097">
    <property type="entry name" value="HisK_dim/P_sf"/>
</dbReference>
<proteinExistence type="predicted"/>
<dbReference type="Gene3D" id="1.10.287.130">
    <property type="match status" value="1"/>
</dbReference>
<dbReference type="AlphaFoldDB" id="A0AAU9JCP5"/>
<comment type="caution">
    <text evidence="6">The sequence shown here is derived from an EMBL/GenBank/DDBJ whole genome shotgun (WGS) entry which is preliminary data.</text>
</comment>
<evidence type="ECO:0008006" key="8">
    <source>
        <dbReference type="Google" id="ProtNLM"/>
    </source>
</evidence>
<feature type="transmembrane region" description="Helical" evidence="3">
    <location>
        <begin position="77"/>
        <end position="93"/>
    </location>
</feature>
<dbReference type="Proteomes" id="UP001162131">
    <property type="component" value="Unassembled WGS sequence"/>
</dbReference>
<dbReference type="CDD" id="cd17546">
    <property type="entry name" value="REC_hyHK_CKI1_RcsC-like"/>
    <property type="match status" value="1"/>
</dbReference>
<protein>
    <recommendedName>
        <fullName evidence="8">Histidine kinase</fullName>
    </recommendedName>
</protein>
<dbReference type="Pfam" id="PF00512">
    <property type="entry name" value="HisKA"/>
    <property type="match status" value="1"/>
</dbReference>
<sequence>MKDTRSLWAEEQIEDVYKLLVKFCGFSFFLSTVLKAVSSLFSPKEFFLTVAIPQTLMHMIVYYIIKLTQDKPTILKVMVSFFVAEYFNAFLLYHSKIDQMPQAGIFELTATLVCFFFEFFIIKNKWVLNFLVLKQLYLWHFHGVIFGDNGPAGLVEFIPYASIWLIMGLVNVGYHHLTKISYEHFVYMKGKKMSNLSESNNLIEDICYLIEHPQGQDVTLGISLSGNVNLEWKATLIEWEKKLALFVLIRDASQIIELERNLANDKMKTLLLRTVSHELRTPMNSIIHFTDDILGSQEHLESEARHKLKIISVSAKMMISMINDLLDYSKIIAGFFALHKSYCNIREIIENALDLIQTQASKKNLSVCYRIDPELPELVFTDPLRFSQIILNLLNNSLKFTITGKIEICLIKSSENRLKCYVEDTGIGMNDTVIQMLTTNFKSFDIPHLNCPGCSLGMCISNLLVKQLGGESFQFKSILGKGTAVWFLIDLLDHPSRSERYESIQSEISGSHFEWCHPSALYIKHPSPSVLIVDDMEFDLEILASIMKKHGISYAEAQNGETAIDLVKSSDSRKQPFKVILMDCEMPGISGWDATRKINKLFMEGEIESLPYIIGYSAYSSDEDIKKGINCGMTDFLTKPSTPEKIMFTILRYLS</sequence>
<feature type="transmembrane region" description="Helical" evidence="3">
    <location>
        <begin position="16"/>
        <end position="34"/>
    </location>
</feature>
<dbReference type="Gene3D" id="3.30.565.10">
    <property type="entry name" value="Histidine kinase-like ATPase, C-terminal domain"/>
    <property type="match status" value="1"/>
</dbReference>
<dbReference type="PROSITE" id="PS50110">
    <property type="entry name" value="RESPONSE_REGULATORY"/>
    <property type="match status" value="1"/>
</dbReference>
<dbReference type="SUPFAM" id="SSF47384">
    <property type="entry name" value="Homodimeric domain of signal transducing histidine kinase"/>
    <property type="match status" value="1"/>
</dbReference>
<accession>A0AAU9JCP5</accession>
<feature type="domain" description="Response regulatory" evidence="5">
    <location>
        <begin position="529"/>
        <end position="654"/>
    </location>
</feature>
<dbReference type="Pfam" id="PF02518">
    <property type="entry name" value="HATPase_c"/>
    <property type="match status" value="1"/>
</dbReference>
<keyword evidence="7" id="KW-1185">Reference proteome</keyword>
<keyword evidence="3" id="KW-0472">Membrane</keyword>
<reference evidence="6" key="1">
    <citation type="submission" date="2021-09" db="EMBL/GenBank/DDBJ databases">
        <authorList>
            <consortium name="AG Swart"/>
            <person name="Singh M."/>
            <person name="Singh A."/>
            <person name="Seah K."/>
            <person name="Emmerich C."/>
        </authorList>
    </citation>
    <scope>NUCLEOTIDE SEQUENCE</scope>
    <source>
        <strain evidence="6">ATCC30299</strain>
    </source>
</reference>
<dbReference type="InterPro" id="IPR003661">
    <property type="entry name" value="HisK_dim/P_dom"/>
</dbReference>
<dbReference type="SUPFAM" id="SSF55874">
    <property type="entry name" value="ATPase domain of HSP90 chaperone/DNA topoisomerase II/histidine kinase"/>
    <property type="match status" value="1"/>
</dbReference>
<organism evidence="6 7">
    <name type="scientific">Blepharisma stoltei</name>
    <dbReference type="NCBI Taxonomy" id="1481888"/>
    <lineage>
        <taxon>Eukaryota</taxon>
        <taxon>Sar</taxon>
        <taxon>Alveolata</taxon>
        <taxon>Ciliophora</taxon>
        <taxon>Postciliodesmatophora</taxon>
        <taxon>Heterotrichea</taxon>
        <taxon>Heterotrichida</taxon>
        <taxon>Blepharismidae</taxon>
        <taxon>Blepharisma</taxon>
    </lineage>
</organism>
<dbReference type="InterPro" id="IPR036890">
    <property type="entry name" value="HATPase_C_sf"/>
</dbReference>
<dbReference type="SUPFAM" id="SSF52172">
    <property type="entry name" value="CheY-like"/>
    <property type="match status" value="1"/>
</dbReference>
<dbReference type="Gene3D" id="3.40.50.2300">
    <property type="match status" value="1"/>
</dbReference>
<dbReference type="CDD" id="cd00082">
    <property type="entry name" value="HisKA"/>
    <property type="match status" value="1"/>
</dbReference>
<evidence type="ECO:0000313" key="7">
    <source>
        <dbReference type="Proteomes" id="UP001162131"/>
    </source>
</evidence>
<keyword evidence="1 2" id="KW-0597">Phosphoprotein</keyword>
<dbReference type="PANTHER" id="PTHR43719:SF28">
    <property type="entry name" value="PEROXIDE STRESS-ACTIVATED HISTIDINE KINASE MAK1-RELATED"/>
    <property type="match status" value="1"/>
</dbReference>
<dbReference type="SMART" id="SM00448">
    <property type="entry name" value="REC"/>
    <property type="match status" value="1"/>
</dbReference>
<keyword evidence="3" id="KW-0812">Transmembrane</keyword>
<evidence type="ECO:0000259" key="4">
    <source>
        <dbReference type="PROSITE" id="PS50109"/>
    </source>
</evidence>
<dbReference type="SMART" id="SM00387">
    <property type="entry name" value="HATPase_c"/>
    <property type="match status" value="1"/>
</dbReference>
<gene>
    <name evidence="6" type="ORF">BSTOLATCC_MIC34157</name>
</gene>
<feature type="transmembrane region" description="Helical" evidence="3">
    <location>
        <begin position="46"/>
        <end position="65"/>
    </location>
</feature>
<dbReference type="PROSITE" id="PS50109">
    <property type="entry name" value="HIS_KIN"/>
    <property type="match status" value="1"/>
</dbReference>
<dbReference type="InterPro" id="IPR001789">
    <property type="entry name" value="Sig_transdc_resp-reg_receiver"/>
</dbReference>